<feature type="domain" description="RecA family profile 1" evidence="1">
    <location>
        <begin position="16"/>
        <end position="196"/>
    </location>
</feature>
<dbReference type="GO" id="GO:0005524">
    <property type="term" value="F:ATP binding"/>
    <property type="evidence" value="ECO:0007669"/>
    <property type="project" value="InterPro"/>
</dbReference>
<dbReference type="GO" id="GO:0000400">
    <property type="term" value="F:four-way junction DNA binding"/>
    <property type="evidence" value="ECO:0007669"/>
    <property type="project" value="TreeGrafter"/>
</dbReference>
<dbReference type="GO" id="GO:0061982">
    <property type="term" value="P:meiosis I cell cycle process"/>
    <property type="evidence" value="ECO:0007669"/>
    <property type="project" value="UniProtKB-ARBA"/>
</dbReference>
<dbReference type="GO" id="GO:0033065">
    <property type="term" value="C:Rad51C-XRCC3 complex"/>
    <property type="evidence" value="ECO:0007669"/>
    <property type="project" value="TreeGrafter"/>
</dbReference>
<dbReference type="GO" id="GO:0005657">
    <property type="term" value="C:replication fork"/>
    <property type="evidence" value="ECO:0007669"/>
    <property type="project" value="TreeGrafter"/>
</dbReference>
<dbReference type="GO" id="GO:0000722">
    <property type="term" value="P:telomere maintenance via recombination"/>
    <property type="evidence" value="ECO:0007669"/>
    <property type="project" value="TreeGrafter"/>
</dbReference>
<reference evidence="2 3" key="2">
    <citation type="submission" date="2016-05" db="EMBL/GenBank/DDBJ databases">
        <title>Lineage-specific infection strategies underlie the spectrum of fungal disease in amphibians.</title>
        <authorList>
            <person name="Cuomo C.A."/>
            <person name="Farrer R.A."/>
            <person name="James T."/>
            <person name="Longcore J."/>
            <person name="Birren B."/>
        </authorList>
    </citation>
    <scope>NUCLEOTIDE SEQUENCE [LARGE SCALE GENOMIC DNA]</scope>
    <source>
        <strain evidence="2 3">JEL423</strain>
    </source>
</reference>
<dbReference type="VEuPathDB" id="FungiDB:BDEG_28351"/>
<evidence type="ECO:0000259" key="1">
    <source>
        <dbReference type="PROSITE" id="PS50162"/>
    </source>
</evidence>
<dbReference type="PANTHER" id="PTHR46487">
    <property type="entry name" value="DNA REPAIR PROTEIN XRCC3"/>
    <property type="match status" value="1"/>
</dbReference>
<dbReference type="Proteomes" id="UP000077115">
    <property type="component" value="Unassembled WGS sequence"/>
</dbReference>
<evidence type="ECO:0000313" key="2">
    <source>
        <dbReference type="EMBL" id="OAJ45190.1"/>
    </source>
</evidence>
<dbReference type="OrthoDB" id="1861185at2759"/>
<name>A0A177X0J8_BATDL</name>
<dbReference type="GO" id="GO:0071140">
    <property type="term" value="P:resolution of mitotic recombination intermediates"/>
    <property type="evidence" value="ECO:0007669"/>
    <property type="project" value="TreeGrafter"/>
</dbReference>
<proteinExistence type="predicted"/>
<gene>
    <name evidence="2" type="ORF">BDEG_28351</name>
</gene>
<dbReference type="AlphaFoldDB" id="A0A177X0J8"/>
<dbReference type="Pfam" id="PF08423">
    <property type="entry name" value="Rad51"/>
    <property type="match status" value="1"/>
</dbReference>
<evidence type="ECO:0000313" key="3">
    <source>
        <dbReference type="Proteomes" id="UP000077115"/>
    </source>
</evidence>
<organism evidence="2 3">
    <name type="scientific">Batrachochytrium dendrobatidis (strain JEL423)</name>
    <dbReference type="NCBI Taxonomy" id="403673"/>
    <lineage>
        <taxon>Eukaryota</taxon>
        <taxon>Fungi</taxon>
        <taxon>Fungi incertae sedis</taxon>
        <taxon>Chytridiomycota</taxon>
        <taxon>Chytridiomycota incertae sedis</taxon>
        <taxon>Chytridiomycetes</taxon>
        <taxon>Rhizophydiales</taxon>
        <taxon>Rhizophydiales incertae sedis</taxon>
        <taxon>Batrachochytrium</taxon>
    </lineage>
</organism>
<dbReference type="Gene3D" id="3.40.50.300">
    <property type="entry name" value="P-loop containing nucleotide triphosphate hydrolases"/>
    <property type="match status" value="1"/>
</dbReference>
<dbReference type="GO" id="GO:0140664">
    <property type="term" value="F:ATP-dependent DNA damage sensor activity"/>
    <property type="evidence" value="ECO:0007669"/>
    <property type="project" value="InterPro"/>
</dbReference>
<dbReference type="EMBL" id="DS022315">
    <property type="protein sequence ID" value="OAJ45190.1"/>
    <property type="molecule type" value="Genomic_DNA"/>
</dbReference>
<reference evidence="2 3" key="1">
    <citation type="submission" date="2006-10" db="EMBL/GenBank/DDBJ databases">
        <title>The Genome Sequence of Batrachochytrium dendrobatidis JEL423.</title>
        <authorList>
            <consortium name="The Broad Institute Genome Sequencing Platform"/>
            <person name="Birren B."/>
            <person name="Lander E."/>
            <person name="Galagan J."/>
            <person name="Cuomo C."/>
            <person name="Devon K."/>
            <person name="Jaffe D."/>
            <person name="Butler J."/>
            <person name="Alvarez P."/>
            <person name="Gnerre S."/>
            <person name="Grabherr M."/>
            <person name="Kleber M."/>
            <person name="Mauceli E."/>
            <person name="Brockman W."/>
            <person name="Young S."/>
            <person name="LaButti K."/>
            <person name="Sykes S."/>
            <person name="DeCaprio D."/>
            <person name="Crawford M."/>
            <person name="Koehrsen M."/>
            <person name="Engels R."/>
            <person name="Montgomery P."/>
            <person name="Pearson M."/>
            <person name="Howarth C."/>
            <person name="Larson L."/>
            <person name="White J."/>
            <person name="O'Leary S."/>
            <person name="Kodira C."/>
            <person name="Zeng Q."/>
            <person name="Yandava C."/>
            <person name="Alvarado L."/>
            <person name="Longcore J."/>
            <person name="James T."/>
        </authorList>
    </citation>
    <scope>NUCLEOTIDE SEQUENCE [LARGE SCALE GENOMIC DNA]</scope>
    <source>
        <strain evidence="2 3">JEL423</strain>
    </source>
</reference>
<dbReference type="InterPro" id="IPR020588">
    <property type="entry name" value="RecA_ATP-bd"/>
</dbReference>
<sequence length="299" mass="33110">MGHWPRQPSQVGSILTQRRLSFGDQILDSAFGGGLLTGSINELFGPASAGKTQLALQLSLQVQMPFSMGGLDGGAMYISTDKNFPSVRLLELSSFSKAHPIVSNKGPDIALDRVFVLRVGDLETLHHLIIYQLEQHMIQNNVRLVVIDSIANSMRSDTESDPIDSCERNQCMAEALIVLKRLATQLQAVVLCINQVSWKPAIKHITSRSEVIKGREHTMTSSNDIQELLGRACDLQPTMFNVISIYMNTSFFLDRDPPAYTPLNNISALRHMFVMYSPELLSGTVCKLRIHKCGVVGEK</sequence>
<accession>A0A177X0J8</accession>
<dbReference type="GO" id="GO:0045003">
    <property type="term" value="P:double-strand break repair via synthesis-dependent strand annealing"/>
    <property type="evidence" value="ECO:0007669"/>
    <property type="project" value="TreeGrafter"/>
</dbReference>
<dbReference type="PROSITE" id="PS50162">
    <property type="entry name" value="RECA_2"/>
    <property type="match status" value="1"/>
</dbReference>
<dbReference type="InterPro" id="IPR027417">
    <property type="entry name" value="P-loop_NTPase"/>
</dbReference>
<dbReference type="PANTHER" id="PTHR46487:SF1">
    <property type="entry name" value="DNA REPAIR PROTEIN XRCC3"/>
    <property type="match status" value="1"/>
</dbReference>
<dbReference type="InterPro" id="IPR013632">
    <property type="entry name" value="Rad51_C"/>
</dbReference>
<dbReference type="SUPFAM" id="SSF52540">
    <property type="entry name" value="P-loop containing nucleoside triphosphate hydrolases"/>
    <property type="match status" value="1"/>
</dbReference>
<dbReference type="GO" id="GO:0090656">
    <property type="term" value="P:t-circle formation"/>
    <property type="evidence" value="ECO:0007669"/>
    <property type="project" value="TreeGrafter"/>
</dbReference>
<dbReference type="STRING" id="403673.A0A177X0J8"/>
<protein>
    <submittedName>
        <fullName evidence="2">RecA bacterial DNA recombination protein</fullName>
    </submittedName>
</protein>